<reference evidence="10" key="1">
    <citation type="submission" date="2020-11" db="EMBL/GenBank/DDBJ databases">
        <authorList>
            <person name="Tran Van P."/>
        </authorList>
    </citation>
    <scope>NUCLEOTIDE SEQUENCE</scope>
</reference>
<evidence type="ECO:0000256" key="4">
    <source>
        <dbReference type="ARBA" id="ARBA00022670"/>
    </source>
</evidence>
<dbReference type="GO" id="GO:0005634">
    <property type="term" value="C:nucleus"/>
    <property type="evidence" value="ECO:0007669"/>
    <property type="project" value="TreeGrafter"/>
</dbReference>
<evidence type="ECO:0000256" key="3">
    <source>
        <dbReference type="ARBA" id="ARBA00012759"/>
    </source>
</evidence>
<comment type="catalytic activity">
    <reaction evidence="1">
        <text>Thiol-dependent hydrolysis of ester, thioester, amide, peptide and isopeptide bonds formed by the C-terminal Gly of ubiquitin (a 76-residue protein attached to proteins as an intracellular targeting signal).</text>
        <dbReference type="EC" id="3.4.19.12"/>
    </reaction>
</comment>
<evidence type="ECO:0000256" key="8">
    <source>
        <dbReference type="SAM" id="MobiDB-lite"/>
    </source>
</evidence>
<dbReference type="PANTHER" id="PTHR24006:SF925">
    <property type="entry name" value="UBIQUITINYL HYDROLASE 1"/>
    <property type="match status" value="1"/>
</dbReference>
<dbReference type="Proteomes" id="UP000677054">
    <property type="component" value="Unassembled WGS sequence"/>
</dbReference>
<dbReference type="OrthoDB" id="289038at2759"/>
<keyword evidence="5" id="KW-0833">Ubl conjugation pathway</keyword>
<dbReference type="EMBL" id="LR900843">
    <property type="protein sequence ID" value="CAD7247069.1"/>
    <property type="molecule type" value="Genomic_DNA"/>
</dbReference>
<dbReference type="SUPFAM" id="SSF54001">
    <property type="entry name" value="Cysteine proteinases"/>
    <property type="match status" value="1"/>
</dbReference>
<evidence type="ECO:0000256" key="5">
    <source>
        <dbReference type="ARBA" id="ARBA00022786"/>
    </source>
</evidence>
<dbReference type="GO" id="GO:0006508">
    <property type="term" value="P:proteolysis"/>
    <property type="evidence" value="ECO:0007669"/>
    <property type="project" value="UniProtKB-KW"/>
</dbReference>
<dbReference type="SUPFAM" id="SSF48371">
    <property type="entry name" value="ARM repeat"/>
    <property type="match status" value="1"/>
</dbReference>
<dbReference type="InterPro" id="IPR028889">
    <property type="entry name" value="USP"/>
</dbReference>
<dbReference type="EMBL" id="CAJPEV010001326">
    <property type="protein sequence ID" value="CAG0892062.1"/>
    <property type="molecule type" value="Genomic_DNA"/>
</dbReference>
<sequence length="1743" mass="199007">MTIVMRGTEEMTNEEAEANEQRLNTVNYMDANNTLESDEGLGGNEGEENGEVDLEPNFPQTELVRLNDMINRTRWVVPVLPGGELEILLNASIDLCRRGLCWLPCLGFFLAKQHYFYENGLDTKSAECQRFFREGLTISFTKILTDDAVTGWKYEIHSAIMRNCDRLVELCVLKLDQDWFPLLDLLAMVLNPGNKFHTFTSNRPSETVPPGAVESDEYFAQPQDPRTPRGWLVDLINRFGNLGGFRILLDRFQSGQNLNVPVIYALLRPFGLSYELLTLPTIEKYFLPIIEMVPKHLENLPDSELKKEAKNESSKNDALSAIVKGLKCLVSRLTSHPNLEDLMKRLEIFRLKMILRFLQISSFNGKMNALNEVNKVISNVSYPHRHPGGLEEEEWLTAQRMAEWIKENEVLQIVLRDSLHQPQYVEKLEKIIRFIIKEKALTMEDLDTIWAAQVGKHEAIVKNVHDLLTKLAWDFSPEQLDHLFQCFQVSISHPLRSVSWGKTAIYDPVAFQTSWSSANQKQQEKLLELIRRLAEDDKEGVMANKVPLLFSSQLRVGSHINECHCFSVQVLNLLWNLAHSEDVPTEIIDQALTAHVKILDYSCSQDRDAQKQHWLNKCVEELRDKDVWVIPALKQIREICALYTEAPQNFVHTQKNPHMLYRHEVINRLQSSHTLVVLIANNLSAYMERIRAYVKEHPDTDPKEYLPDERYNHNIQVQERLSFLRFLLKLEVMNDSSQDGQLWLCEQQAKQVWQCLAEQAVFPCDREACFRWFSKLMGEEPDLDPDINRQFFEGNILMFDPTLLTESGMKCFERFFRQVNTKEGKLIPKRRTHQMDHFELIGLDYLWKVILHSGDEIATRAIELLKETSTNLGPRLQANQAEIHEDFISSCMDRLKSFYDTFSILDKERDGGDRVDVEVTRMCRVLRVLHEYISETDNDYHDERLLLPLSRAYHGKSLSVTVRFPNQGKQVEELDLWSHTNETLGTVRRHILQQLKLAAPSPGMKVDLFLNGEILDPGTEDRKLISQISLSDKALPTEFLPDCLRRILTGKLVPANPMPSSPDSSSDSSAGSPQHQYDGPNAEAENALPGVVLYALLMPANIAHPNVSQQQMAFHYNFVKSGGIPIIMSLLTQNNFLNEADMHTKRAVAAHASEGQQYIMPLQQALRNIPNPTADAMAAAHLPDLQLIQRLIWLAWSAAAGCVDRAASATLEDLMQIRPQILHPDRDPEDLILCRETLETLSVAVALQPQCLEVLVQDPSFGWSLHILDLLLLSSSRLVRVTAAEQFYLMATQCSVSSNPPTFFISLIFSALFTTVTDNAKNSHELFQLLCRLLNSASSCNIMMQNVDSQLKAEISWLKDVKVNVKNTGETGVEETLLEGHLGVTRELVNFLPPEKKFQIGSCQEKKILLIQDLVEDFVFPASKLVAVSMRSSGSGDSVLAEQATPVCSSPISTAAVFDLLVALCTGCVKNLAVVCRMLTEIGEERLDVEHPLETIDDEGLSEEECRREYNIGILKQVQAIFGHLAASKLQYYVPRGLWKHFRIANEPVNLREQHDALEFYNSLVDSIDEALKALGQPQVRAWQFFFHKQGSLRKILEGATAFQLVMSKYLGGSFADQKICRGCPHRYSREESFTSLNIDIRNHSTLLDSLEQYVKGDLLEGDNAYYCEKCDRKVDTMKRMCIKRLPQIMVFQLKRFEYDWERECAIKSNEYFEFPRELDVEPFTGEFGFFFRLGCVSECLRK</sequence>
<dbReference type="PANTHER" id="PTHR24006">
    <property type="entry name" value="UBIQUITIN CARBOXYL-TERMINAL HYDROLASE"/>
    <property type="match status" value="1"/>
</dbReference>
<evidence type="ECO:0000313" key="11">
    <source>
        <dbReference type="Proteomes" id="UP000677054"/>
    </source>
</evidence>
<dbReference type="InterPro" id="IPR050164">
    <property type="entry name" value="Peptidase_C19"/>
</dbReference>
<dbReference type="GO" id="GO:0016579">
    <property type="term" value="P:protein deubiquitination"/>
    <property type="evidence" value="ECO:0007669"/>
    <property type="project" value="InterPro"/>
</dbReference>
<dbReference type="InterPro" id="IPR055176">
    <property type="entry name" value="UBP24/USP9X/USP9Y_UBL"/>
</dbReference>
<feature type="non-terminal residue" evidence="10">
    <location>
        <position position="1743"/>
    </location>
</feature>
<gene>
    <name evidence="10" type="ORF">DSTB1V02_LOCUS6908</name>
</gene>
<evidence type="ECO:0000259" key="9">
    <source>
        <dbReference type="PROSITE" id="PS50235"/>
    </source>
</evidence>
<dbReference type="Gene3D" id="3.90.70.10">
    <property type="entry name" value="Cysteine proteinases"/>
    <property type="match status" value="1"/>
</dbReference>
<name>A0A7R9A7J0_9CRUS</name>
<feature type="domain" description="USP" evidence="9">
    <location>
        <begin position="1482"/>
        <end position="1743"/>
    </location>
</feature>
<keyword evidence="11" id="KW-1185">Reference proteome</keyword>
<evidence type="ECO:0000313" key="10">
    <source>
        <dbReference type="EMBL" id="CAD7247069.1"/>
    </source>
</evidence>
<dbReference type="InterPro" id="IPR001394">
    <property type="entry name" value="Peptidase_C19_UCH"/>
</dbReference>
<comment type="similarity">
    <text evidence="2">Belongs to the peptidase C19 family.</text>
</comment>
<keyword evidence="6" id="KW-0378">Hydrolase</keyword>
<dbReference type="GO" id="GO:0004843">
    <property type="term" value="F:cysteine-type deubiquitinase activity"/>
    <property type="evidence" value="ECO:0007669"/>
    <property type="project" value="UniProtKB-EC"/>
</dbReference>
<evidence type="ECO:0000256" key="6">
    <source>
        <dbReference type="ARBA" id="ARBA00022801"/>
    </source>
</evidence>
<keyword evidence="7" id="KW-0788">Thiol protease</keyword>
<dbReference type="Pfam" id="PF22900">
    <property type="entry name" value="UCH_UBL1"/>
    <property type="match status" value="1"/>
</dbReference>
<feature type="region of interest" description="Disordered" evidence="8">
    <location>
        <begin position="1054"/>
        <end position="1082"/>
    </location>
</feature>
<proteinExistence type="inferred from homology"/>
<dbReference type="InterPro" id="IPR016024">
    <property type="entry name" value="ARM-type_fold"/>
</dbReference>
<dbReference type="InterPro" id="IPR056850">
    <property type="entry name" value="ARM_UBP34_24_USP9X_Y"/>
</dbReference>
<evidence type="ECO:0000256" key="1">
    <source>
        <dbReference type="ARBA" id="ARBA00000707"/>
    </source>
</evidence>
<dbReference type="EC" id="3.4.19.12" evidence="3"/>
<dbReference type="Pfam" id="PF25010">
    <property type="entry name" value="ARM_UBP24_USP9X-Y"/>
    <property type="match status" value="3"/>
</dbReference>
<dbReference type="InterPro" id="IPR038765">
    <property type="entry name" value="Papain-like_cys_pep_sf"/>
</dbReference>
<dbReference type="Pfam" id="PF00443">
    <property type="entry name" value="UCH"/>
    <property type="match status" value="1"/>
</dbReference>
<evidence type="ECO:0000256" key="2">
    <source>
        <dbReference type="ARBA" id="ARBA00009085"/>
    </source>
</evidence>
<accession>A0A7R9A7J0</accession>
<organism evidence="10">
    <name type="scientific">Darwinula stevensoni</name>
    <dbReference type="NCBI Taxonomy" id="69355"/>
    <lineage>
        <taxon>Eukaryota</taxon>
        <taxon>Metazoa</taxon>
        <taxon>Ecdysozoa</taxon>
        <taxon>Arthropoda</taxon>
        <taxon>Crustacea</taxon>
        <taxon>Oligostraca</taxon>
        <taxon>Ostracoda</taxon>
        <taxon>Podocopa</taxon>
        <taxon>Podocopida</taxon>
        <taxon>Darwinulocopina</taxon>
        <taxon>Darwinuloidea</taxon>
        <taxon>Darwinulidae</taxon>
        <taxon>Darwinula</taxon>
    </lineage>
</organism>
<protein>
    <recommendedName>
        <fullName evidence="3">ubiquitinyl hydrolase 1</fullName>
        <ecNumber evidence="3">3.4.19.12</ecNumber>
    </recommendedName>
</protein>
<evidence type="ECO:0000256" key="7">
    <source>
        <dbReference type="ARBA" id="ARBA00022807"/>
    </source>
</evidence>
<keyword evidence="4" id="KW-0645">Protease</keyword>
<dbReference type="GO" id="GO:0005829">
    <property type="term" value="C:cytosol"/>
    <property type="evidence" value="ECO:0007669"/>
    <property type="project" value="TreeGrafter"/>
</dbReference>
<dbReference type="GO" id="GO:0016477">
    <property type="term" value="P:cell migration"/>
    <property type="evidence" value="ECO:0007669"/>
    <property type="project" value="TreeGrafter"/>
</dbReference>
<dbReference type="PROSITE" id="PS50235">
    <property type="entry name" value="USP_3"/>
    <property type="match status" value="1"/>
</dbReference>